<gene>
    <name evidence="1" type="ORF">METZ01_LOCUS267922</name>
</gene>
<dbReference type="AlphaFoldDB" id="A0A382JT82"/>
<dbReference type="EMBL" id="UINC01076164">
    <property type="protein sequence ID" value="SVC15068.1"/>
    <property type="molecule type" value="Genomic_DNA"/>
</dbReference>
<proteinExistence type="predicted"/>
<name>A0A382JT82_9ZZZZ</name>
<evidence type="ECO:0000313" key="1">
    <source>
        <dbReference type="EMBL" id="SVC15068.1"/>
    </source>
</evidence>
<reference evidence="1" key="1">
    <citation type="submission" date="2018-05" db="EMBL/GenBank/DDBJ databases">
        <authorList>
            <person name="Lanie J.A."/>
            <person name="Ng W.-L."/>
            <person name="Kazmierczak K.M."/>
            <person name="Andrzejewski T.M."/>
            <person name="Davidsen T.M."/>
            <person name="Wayne K.J."/>
            <person name="Tettelin H."/>
            <person name="Glass J.I."/>
            <person name="Rusch D."/>
            <person name="Podicherti R."/>
            <person name="Tsui H.-C.T."/>
            <person name="Winkler M.E."/>
        </authorList>
    </citation>
    <scope>NUCLEOTIDE SEQUENCE</scope>
</reference>
<accession>A0A382JT82</accession>
<protein>
    <recommendedName>
        <fullName evidence="2">BIG2 domain-containing protein</fullName>
    </recommendedName>
</protein>
<evidence type="ECO:0008006" key="2">
    <source>
        <dbReference type="Google" id="ProtNLM"/>
    </source>
</evidence>
<dbReference type="PROSITE" id="PS51257">
    <property type="entry name" value="PROKAR_LIPOPROTEIN"/>
    <property type="match status" value="1"/>
</dbReference>
<sequence length="219" mass="21971">MSINKKIKQSYLPINRWKAWLFCLLSATLILACTGDLDNDGYALVSPSFGITIIPQNTQVAKGTANAVAYAATGGVTPYTYSLDATDIGTITAAGVFTSLAIAGTATVRAVDSTGVSGTTTVTVSPTQLVIAPGSAVITAAGNQEFTATIISGSGAVVCSVSRDDPSGTTTMPTAVANAAVCTVSAAAIPTSGTETFTILITDTNNGDHGSAKLTLGTP</sequence>
<organism evidence="1">
    <name type="scientific">marine metagenome</name>
    <dbReference type="NCBI Taxonomy" id="408172"/>
    <lineage>
        <taxon>unclassified sequences</taxon>
        <taxon>metagenomes</taxon>
        <taxon>ecological metagenomes</taxon>
    </lineage>
</organism>